<evidence type="ECO:0000256" key="1">
    <source>
        <dbReference type="SAM" id="Phobius"/>
    </source>
</evidence>
<keyword evidence="1" id="KW-1133">Transmembrane helix</keyword>
<keyword evidence="1" id="KW-0472">Membrane</keyword>
<name>A0A2D6YLH6_9DELT</name>
<sequence length="132" mass="15685">METVSREQIYSIIAEELGNDHYIQDLRQKALAIAEGDPSKAQEVYVEYRLKQLEEKIRESEQSIRLLRETWKRENEQRIQEAHRIKLKERGVLNTDWNQSDEMKPRKASRWVLLAPVVLMSVVMIYGLINFQ</sequence>
<keyword evidence="1" id="KW-0812">Transmembrane</keyword>
<dbReference type="Proteomes" id="UP000226525">
    <property type="component" value="Unassembled WGS sequence"/>
</dbReference>
<evidence type="ECO:0000313" key="3">
    <source>
        <dbReference type="Proteomes" id="UP000226525"/>
    </source>
</evidence>
<organism evidence="2 3">
    <name type="scientific">SAR324 cluster bacterium</name>
    <dbReference type="NCBI Taxonomy" id="2024889"/>
    <lineage>
        <taxon>Bacteria</taxon>
        <taxon>Deltaproteobacteria</taxon>
        <taxon>SAR324 cluster</taxon>
    </lineage>
</organism>
<comment type="caution">
    <text evidence="2">The sequence shown here is derived from an EMBL/GenBank/DDBJ whole genome shotgun (WGS) entry which is preliminary data.</text>
</comment>
<evidence type="ECO:0000313" key="2">
    <source>
        <dbReference type="EMBL" id="MAH64053.1"/>
    </source>
</evidence>
<dbReference type="AlphaFoldDB" id="A0A2D6YLH6"/>
<dbReference type="EMBL" id="NZEX01000131">
    <property type="protein sequence ID" value="MAH64053.1"/>
    <property type="molecule type" value="Genomic_DNA"/>
</dbReference>
<proteinExistence type="predicted"/>
<gene>
    <name evidence="2" type="ORF">CMN54_11540</name>
</gene>
<accession>A0A2D6YLH6</accession>
<feature type="transmembrane region" description="Helical" evidence="1">
    <location>
        <begin position="111"/>
        <end position="129"/>
    </location>
</feature>
<protein>
    <submittedName>
        <fullName evidence="2">Uncharacterized protein</fullName>
    </submittedName>
</protein>
<reference evidence="3" key="1">
    <citation type="submission" date="2017-09" db="EMBL/GenBank/DDBJ databases">
        <title>The Reconstruction of 2,631 Draft Metagenome-Assembled Genomes from the Global Oceans.</title>
        <authorList>
            <person name="Tully B.J."/>
            <person name="Graham E.D."/>
            <person name="Heidelberg J.F."/>
        </authorList>
    </citation>
    <scope>NUCLEOTIDE SEQUENCE [LARGE SCALE GENOMIC DNA]</scope>
</reference>